<feature type="compositionally biased region" description="Polar residues" evidence="1">
    <location>
        <begin position="35"/>
        <end position="45"/>
    </location>
</feature>
<evidence type="ECO:0000256" key="1">
    <source>
        <dbReference type="SAM" id="MobiDB-lite"/>
    </source>
</evidence>
<reference evidence="3" key="1">
    <citation type="journal article" date="2019" name="Int. J. Syst. Evol. Microbiol.">
        <title>The Global Catalogue of Microorganisms (GCM) 10K type strain sequencing project: providing services to taxonomists for standard genome sequencing and annotation.</title>
        <authorList>
            <consortium name="The Broad Institute Genomics Platform"/>
            <consortium name="The Broad Institute Genome Sequencing Center for Infectious Disease"/>
            <person name="Wu L."/>
            <person name="Ma J."/>
        </authorList>
    </citation>
    <scope>NUCLEOTIDE SEQUENCE [LARGE SCALE GENOMIC DNA]</scope>
    <source>
        <strain evidence="3">CGMCC 4.7319</strain>
    </source>
</reference>
<protein>
    <submittedName>
        <fullName evidence="2">Uncharacterized protein</fullName>
    </submittedName>
</protein>
<evidence type="ECO:0000313" key="2">
    <source>
        <dbReference type="EMBL" id="GGN25180.1"/>
    </source>
</evidence>
<proteinExistence type="predicted"/>
<evidence type="ECO:0000313" key="3">
    <source>
        <dbReference type="Proteomes" id="UP000597656"/>
    </source>
</evidence>
<organism evidence="2 3">
    <name type="scientific">Lentzea pudingi</name>
    <dbReference type="NCBI Taxonomy" id="1789439"/>
    <lineage>
        <taxon>Bacteria</taxon>
        <taxon>Bacillati</taxon>
        <taxon>Actinomycetota</taxon>
        <taxon>Actinomycetes</taxon>
        <taxon>Pseudonocardiales</taxon>
        <taxon>Pseudonocardiaceae</taxon>
        <taxon>Lentzea</taxon>
    </lineage>
</organism>
<feature type="region of interest" description="Disordered" evidence="1">
    <location>
        <begin position="88"/>
        <end position="110"/>
    </location>
</feature>
<comment type="caution">
    <text evidence="2">The sequence shown here is derived from an EMBL/GenBank/DDBJ whole genome shotgun (WGS) entry which is preliminary data.</text>
</comment>
<name>A0ABQ2IPJ6_9PSEU</name>
<dbReference type="EMBL" id="BMNC01000021">
    <property type="protein sequence ID" value="GGN25180.1"/>
    <property type="molecule type" value="Genomic_DNA"/>
</dbReference>
<gene>
    <name evidence="2" type="ORF">GCM10011609_79310</name>
</gene>
<keyword evidence="3" id="KW-1185">Reference proteome</keyword>
<accession>A0ABQ2IPJ6</accession>
<dbReference type="Proteomes" id="UP000597656">
    <property type="component" value="Unassembled WGS sequence"/>
</dbReference>
<feature type="compositionally biased region" description="Basic and acidic residues" evidence="1">
    <location>
        <begin position="88"/>
        <end position="102"/>
    </location>
</feature>
<sequence length="135" mass="13896">MTQPPSQGGGSPPRPADPPAEPAPPQRGAAYLVTVSPTYRSTSPHGQPFSAGAPHPPHIQATCFGGMTLAPFAHNGVVPLDVVDTGLRDAGERGDHAGKPDHGSGPNNVRWVMDGHRQNRASACNTWAAPAGEVS</sequence>
<dbReference type="RefSeq" id="WP_189160026.1">
    <property type="nucleotide sequence ID" value="NZ_BMNC01000021.1"/>
</dbReference>
<feature type="region of interest" description="Disordered" evidence="1">
    <location>
        <begin position="1"/>
        <end position="58"/>
    </location>
</feature>
<feature type="compositionally biased region" description="Pro residues" evidence="1">
    <location>
        <begin position="12"/>
        <end position="25"/>
    </location>
</feature>